<dbReference type="AlphaFoldDB" id="A0A2K8JVZ7"/>
<dbReference type="Gene3D" id="2.40.10.10">
    <property type="entry name" value="Trypsin-like serine proteases"/>
    <property type="match status" value="1"/>
</dbReference>
<dbReference type="GO" id="GO:0004252">
    <property type="term" value="F:serine-type endopeptidase activity"/>
    <property type="evidence" value="ECO:0007669"/>
    <property type="project" value="InterPro"/>
</dbReference>
<dbReference type="SMART" id="SM00020">
    <property type="entry name" value="Tryp_SPc"/>
    <property type="match status" value="1"/>
</dbReference>
<evidence type="ECO:0000256" key="4">
    <source>
        <dbReference type="SAM" id="MobiDB-lite"/>
    </source>
</evidence>
<comment type="similarity">
    <text evidence="2">Belongs to the peptidase S1 family. CLIP subfamily.</text>
</comment>
<organism evidence="7">
    <name type="scientific">Lethocerus distinctifemur</name>
    <dbReference type="NCBI Taxonomy" id="280095"/>
    <lineage>
        <taxon>Eukaryota</taxon>
        <taxon>Metazoa</taxon>
        <taxon>Ecdysozoa</taxon>
        <taxon>Arthropoda</taxon>
        <taxon>Hexapoda</taxon>
        <taxon>Insecta</taxon>
        <taxon>Pterygota</taxon>
        <taxon>Neoptera</taxon>
        <taxon>Paraneoptera</taxon>
        <taxon>Hemiptera</taxon>
        <taxon>Heteroptera</taxon>
        <taxon>Panheteroptera</taxon>
        <taxon>Nepomorpha</taxon>
        <taxon>Belostomatidae</taxon>
        <taxon>Lethocerinae</taxon>
        <taxon>Lethocerus</taxon>
    </lineage>
</organism>
<dbReference type="InterPro" id="IPR043504">
    <property type="entry name" value="Peptidase_S1_PA_chymotrypsin"/>
</dbReference>
<accession>A0A2K8JVZ7</accession>
<dbReference type="PROSITE" id="PS00134">
    <property type="entry name" value="TRYPSIN_HIS"/>
    <property type="match status" value="1"/>
</dbReference>
<name>A0A2K8JVZ7_9HEMI</name>
<feature type="domain" description="Peptidase S1" evidence="6">
    <location>
        <begin position="64"/>
        <end position="298"/>
    </location>
</feature>
<evidence type="ECO:0000256" key="2">
    <source>
        <dbReference type="ARBA" id="ARBA00024195"/>
    </source>
</evidence>
<dbReference type="Pfam" id="PF00089">
    <property type="entry name" value="Trypsin"/>
    <property type="match status" value="1"/>
</dbReference>
<dbReference type="InterPro" id="IPR033116">
    <property type="entry name" value="TRYPSIN_SER"/>
</dbReference>
<dbReference type="PROSITE" id="PS00135">
    <property type="entry name" value="TRYPSIN_SER"/>
    <property type="match status" value="1"/>
</dbReference>
<evidence type="ECO:0000256" key="3">
    <source>
        <dbReference type="RuleBase" id="RU363034"/>
    </source>
</evidence>
<dbReference type="GO" id="GO:0006508">
    <property type="term" value="P:proteolysis"/>
    <property type="evidence" value="ECO:0007669"/>
    <property type="project" value="UniProtKB-KW"/>
</dbReference>
<feature type="region of interest" description="Disordered" evidence="4">
    <location>
        <begin position="18"/>
        <end position="48"/>
    </location>
</feature>
<dbReference type="FunFam" id="2.40.10.10:FF:000068">
    <property type="entry name" value="transmembrane protease serine 2"/>
    <property type="match status" value="1"/>
</dbReference>
<sequence length="312" mass="33735">MRFSSGLLCAVAVLAMSAGPSSGGRSPFFSRESWIQDSGEDGGPPGAKATTCQCGWANKNPQRIVGGQVTKVNEYPFMVALLTGQYMQFCGGSLITMSHVLTAAHCTNPVIQNRGTILALAGDHDLRTTADTPFAQLKRVARIVQHEGFDPTSLRNDVSVLVLESPFVANRFVGPVCVSPVVGNYEKTYVKIIGWGNTHHNSTTSPVLKSLNIRVVPHPMCRARHPLLSPLRSQICTHSYQQGACMGDSGGPVVRLDQETNRYTQVGLVSFGRICASLDPTVHTDVSYYMPWITAAVRSTSYNQGYLCSKIG</sequence>
<dbReference type="CDD" id="cd00190">
    <property type="entry name" value="Tryp_SPc"/>
    <property type="match status" value="1"/>
</dbReference>
<keyword evidence="3 7" id="KW-0645">Protease</keyword>
<protein>
    <submittedName>
        <fullName evidence="7">Venom S1 protease 4</fullName>
    </submittedName>
</protein>
<proteinExistence type="evidence at transcript level"/>
<dbReference type="PROSITE" id="PS50240">
    <property type="entry name" value="TRYPSIN_DOM"/>
    <property type="match status" value="1"/>
</dbReference>
<evidence type="ECO:0000259" key="6">
    <source>
        <dbReference type="PROSITE" id="PS50240"/>
    </source>
</evidence>
<feature type="compositionally biased region" description="Low complexity" evidence="4">
    <location>
        <begin position="19"/>
        <end position="31"/>
    </location>
</feature>
<dbReference type="SUPFAM" id="SSF50494">
    <property type="entry name" value="Trypsin-like serine proteases"/>
    <property type="match status" value="1"/>
</dbReference>
<dbReference type="InterPro" id="IPR009003">
    <property type="entry name" value="Peptidase_S1_PA"/>
</dbReference>
<evidence type="ECO:0000256" key="1">
    <source>
        <dbReference type="ARBA" id="ARBA00023157"/>
    </source>
</evidence>
<dbReference type="PANTHER" id="PTHR24256">
    <property type="entry name" value="TRYPTASE-RELATED"/>
    <property type="match status" value="1"/>
</dbReference>
<dbReference type="InterPro" id="IPR001314">
    <property type="entry name" value="Peptidase_S1A"/>
</dbReference>
<dbReference type="InterPro" id="IPR051487">
    <property type="entry name" value="Ser/Thr_Proteases_Immune/Dev"/>
</dbReference>
<keyword evidence="5" id="KW-0732">Signal</keyword>
<dbReference type="PRINTS" id="PR00722">
    <property type="entry name" value="CHYMOTRYPSIN"/>
</dbReference>
<keyword evidence="3" id="KW-0720">Serine protease</keyword>
<evidence type="ECO:0000256" key="5">
    <source>
        <dbReference type="SAM" id="SignalP"/>
    </source>
</evidence>
<keyword evidence="1" id="KW-1015">Disulfide bond</keyword>
<keyword evidence="3" id="KW-0378">Hydrolase</keyword>
<dbReference type="InterPro" id="IPR001254">
    <property type="entry name" value="Trypsin_dom"/>
</dbReference>
<reference evidence="7" key="1">
    <citation type="journal article" date="2018" name="Cell. Mol. Life Sci.">
        <title>Giant fish-killing water bug reveals ancient and dynamic venom evolution in Heteroptera.</title>
        <authorList>
            <person name="Walker A.A."/>
            <person name="Hernandez-Vargas M.J."/>
            <person name="Corzo G."/>
            <person name="Fry B.G."/>
            <person name="King G.F."/>
        </authorList>
    </citation>
    <scope>NUCLEOTIDE SEQUENCE</scope>
</reference>
<dbReference type="EMBL" id="MF683329">
    <property type="protein sequence ID" value="ATU82470.1"/>
    <property type="molecule type" value="mRNA"/>
</dbReference>
<feature type="chain" id="PRO_5014875100" evidence="5">
    <location>
        <begin position="24"/>
        <end position="312"/>
    </location>
</feature>
<feature type="signal peptide" evidence="5">
    <location>
        <begin position="1"/>
        <end position="23"/>
    </location>
</feature>
<evidence type="ECO:0000313" key="7">
    <source>
        <dbReference type="EMBL" id="ATU82470.1"/>
    </source>
</evidence>
<dbReference type="InterPro" id="IPR018114">
    <property type="entry name" value="TRYPSIN_HIS"/>
</dbReference>